<comment type="subcellular location">
    <subcellularLocation>
        <location evidence="1">Membrane</location>
        <topology evidence="1">Multi-pass membrane protein</topology>
    </subcellularLocation>
</comment>
<evidence type="ECO:0000313" key="7">
    <source>
        <dbReference type="EMBL" id="MBD2293065.1"/>
    </source>
</evidence>
<dbReference type="GO" id="GO:0016020">
    <property type="term" value="C:membrane"/>
    <property type="evidence" value="ECO:0007669"/>
    <property type="project" value="UniProtKB-SubCell"/>
</dbReference>
<feature type="transmembrane region" description="Helical" evidence="5">
    <location>
        <begin position="412"/>
        <end position="438"/>
    </location>
</feature>
<feature type="transmembrane region" description="Helical" evidence="5">
    <location>
        <begin position="207"/>
        <end position="229"/>
    </location>
</feature>
<dbReference type="RefSeq" id="WP_190558063.1">
    <property type="nucleotide sequence ID" value="NZ_JACJQU010000002.1"/>
</dbReference>
<accession>A0A926WFC2</accession>
<organism evidence="7 8">
    <name type="scientific">Anabaena sphaerica FACHB-251</name>
    <dbReference type="NCBI Taxonomy" id="2692883"/>
    <lineage>
        <taxon>Bacteria</taxon>
        <taxon>Bacillati</taxon>
        <taxon>Cyanobacteriota</taxon>
        <taxon>Cyanophyceae</taxon>
        <taxon>Nostocales</taxon>
        <taxon>Nostocaceae</taxon>
        <taxon>Anabaena</taxon>
    </lineage>
</organism>
<dbReference type="Pfam" id="PF04932">
    <property type="entry name" value="Wzy_C"/>
    <property type="match status" value="1"/>
</dbReference>
<dbReference type="Proteomes" id="UP000662185">
    <property type="component" value="Unassembled WGS sequence"/>
</dbReference>
<feature type="transmembrane region" description="Helical" evidence="5">
    <location>
        <begin position="381"/>
        <end position="400"/>
    </location>
</feature>
<keyword evidence="2 5" id="KW-0812">Transmembrane</keyword>
<reference evidence="8" key="1">
    <citation type="journal article" date="2020" name="ISME J.">
        <title>Comparative genomics reveals insights into cyanobacterial evolution and habitat adaptation.</title>
        <authorList>
            <person name="Chen M.Y."/>
            <person name="Teng W.K."/>
            <person name="Zhao L."/>
            <person name="Hu C.X."/>
            <person name="Zhou Y.K."/>
            <person name="Han B.P."/>
            <person name="Song L.R."/>
            <person name="Shu W.S."/>
        </authorList>
    </citation>
    <scope>NUCLEOTIDE SEQUENCE [LARGE SCALE GENOMIC DNA]</scope>
    <source>
        <strain evidence="8">FACHB-251</strain>
    </source>
</reference>
<evidence type="ECO:0000313" key="8">
    <source>
        <dbReference type="Proteomes" id="UP000662185"/>
    </source>
</evidence>
<gene>
    <name evidence="7" type="ORF">H6G06_06090</name>
</gene>
<keyword evidence="3 5" id="KW-1133">Transmembrane helix</keyword>
<dbReference type="EMBL" id="JACJQU010000002">
    <property type="protein sequence ID" value="MBD2293065.1"/>
    <property type="molecule type" value="Genomic_DNA"/>
</dbReference>
<keyword evidence="7" id="KW-0436">Ligase</keyword>
<dbReference type="GO" id="GO:0016874">
    <property type="term" value="F:ligase activity"/>
    <property type="evidence" value="ECO:0007669"/>
    <property type="project" value="UniProtKB-KW"/>
</dbReference>
<feature type="domain" description="O-antigen ligase-related" evidence="6">
    <location>
        <begin position="243"/>
        <end position="388"/>
    </location>
</feature>
<feature type="transmembrane region" description="Helical" evidence="5">
    <location>
        <begin position="141"/>
        <end position="162"/>
    </location>
</feature>
<evidence type="ECO:0000256" key="3">
    <source>
        <dbReference type="ARBA" id="ARBA00022989"/>
    </source>
</evidence>
<feature type="transmembrane region" description="Helical" evidence="5">
    <location>
        <begin position="44"/>
        <end position="65"/>
    </location>
</feature>
<name>A0A926WFC2_9NOST</name>
<evidence type="ECO:0000256" key="4">
    <source>
        <dbReference type="ARBA" id="ARBA00023136"/>
    </source>
</evidence>
<feature type="transmembrane region" description="Helical" evidence="5">
    <location>
        <begin position="77"/>
        <end position="99"/>
    </location>
</feature>
<keyword evidence="4 5" id="KW-0472">Membrane</keyword>
<dbReference type="AlphaFoldDB" id="A0A926WFC2"/>
<feature type="transmembrane region" description="Helical" evidence="5">
    <location>
        <begin position="111"/>
        <end position="129"/>
    </location>
</feature>
<keyword evidence="8" id="KW-1185">Reference proteome</keyword>
<sequence length="459" mass="52024">MRLSPSSCQPKAKSGLFNGIWLNWEALSQAERVYATGIVLIPLWWIWGWSYLLLLLACGVLVYEYRQKGRIELKPPHPLIIFLFAHSAYGIIVKILYGSAHPHVTFNTRDFTGTLNDFIAPAILIWYIISKRIRVRPQVVAWAFSVLVITMLLFWVVIFFGWREAEFNPPRSIFATLTGKGAEFVFGAGGINYLRPYRTGDISIAGFARYFFFFPTPEALSVVLIFINLLALDIKNRLWKFLLLVPGIFLLLLSGTRSAWVALTLVMGVRFLLTTGKVWGKRFIFALIAIISFVTLCLPPVTNIILDTYNNSAKATAEYRGDSTDVRSEIYKRTIKEIQNSSDIQFVFGFVEEGESVLPGYEPAKVGSHSLYLGSLLYRRGIFGTAIFAGYWLSLIHYIYQTRVGRPHAPLLFFLALSLTFFVMSLEAVLMPMILVAVGTGEHKPKLNWRKTLTFNEVV</sequence>
<comment type="caution">
    <text evidence="7">The sequence shown here is derived from an EMBL/GenBank/DDBJ whole genome shotgun (WGS) entry which is preliminary data.</text>
</comment>
<feature type="transmembrane region" description="Helical" evidence="5">
    <location>
        <begin position="241"/>
        <end position="263"/>
    </location>
</feature>
<dbReference type="InterPro" id="IPR007016">
    <property type="entry name" value="O-antigen_ligase-rel_domated"/>
</dbReference>
<evidence type="ECO:0000256" key="2">
    <source>
        <dbReference type="ARBA" id="ARBA00022692"/>
    </source>
</evidence>
<evidence type="ECO:0000256" key="5">
    <source>
        <dbReference type="SAM" id="Phobius"/>
    </source>
</evidence>
<proteinExistence type="predicted"/>
<feature type="transmembrane region" description="Helical" evidence="5">
    <location>
        <begin position="283"/>
        <end position="306"/>
    </location>
</feature>
<protein>
    <submittedName>
        <fullName evidence="7">O-antigen ligase family protein</fullName>
    </submittedName>
</protein>
<evidence type="ECO:0000259" key="6">
    <source>
        <dbReference type="Pfam" id="PF04932"/>
    </source>
</evidence>
<evidence type="ECO:0000256" key="1">
    <source>
        <dbReference type="ARBA" id="ARBA00004141"/>
    </source>
</evidence>